<dbReference type="SUPFAM" id="SSF51197">
    <property type="entry name" value="Clavaminate synthase-like"/>
    <property type="match status" value="1"/>
</dbReference>
<dbReference type="InterPro" id="IPR003347">
    <property type="entry name" value="JmjC_dom"/>
</dbReference>
<keyword evidence="3" id="KW-0539">Nucleus</keyword>
<dbReference type="GO" id="GO:0031490">
    <property type="term" value="F:chromatin DNA binding"/>
    <property type="evidence" value="ECO:0007669"/>
    <property type="project" value="TreeGrafter"/>
</dbReference>
<feature type="compositionally biased region" description="Low complexity" evidence="4">
    <location>
        <begin position="268"/>
        <end position="278"/>
    </location>
</feature>
<dbReference type="OrthoDB" id="1667110at2759"/>
<protein>
    <submittedName>
        <fullName evidence="6">Transcription factor</fullName>
    </submittedName>
</protein>
<keyword evidence="2" id="KW-0479">Metal-binding</keyword>
<evidence type="ECO:0000313" key="7">
    <source>
        <dbReference type="Proteomes" id="UP000230002"/>
    </source>
</evidence>
<dbReference type="InterPro" id="IPR045109">
    <property type="entry name" value="LSDs-like"/>
</dbReference>
<feature type="compositionally biased region" description="Pro residues" evidence="4">
    <location>
        <begin position="230"/>
        <end position="241"/>
    </location>
</feature>
<feature type="region of interest" description="Disordered" evidence="4">
    <location>
        <begin position="268"/>
        <end position="334"/>
    </location>
</feature>
<reference evidence="6 7" key="1">
    <citation type="journal article" date="2015" name="Sci. Rep.">
        <title>Chromosome-level genome map provides insights into diverse defense mechanisms in the medicinal fungus Ganoderma sinense.</title>
        <authorList>
            <person name="Zhu Y."/>
            <person name="Xu J."/>
            <person name="Sun C."/>
            <person name="Zhou S."/>
            <person name="Xu H."/>
            <person name="Nelson D.R."/>
            <person name="Qian J."/>
            <person name="Song J."/>
            <person name="Luo H."/>
            <person name="Xiang L."/>
            <person name="Li Y."/>
            <person name="Xu Z."/>
            <person name="Ji A."/>
            <person name="Wang L."/>
            <person name="Lu S."/>
            <person name="Hayward A."/>
            <person name="Sun W."/>
            <person name="Li X."/>
            <person name="Schwartz D.C."/>
            <person name="Wang Y."/>
            <person name="Chen S."/>
        </authorList>
    </citation>
    <scope>NUCLEOTIDE SEQUENCE [LARGE SCALE GENOMIC DNA]</scope>
    <source>
        <strain evidence="6 7">ZZ0214-1</strain>
    </source>
</reference>
<feature type="domain" description="JmjC" evidence="5">
    <location>
        <begin position="764"/>
        <end position="935"/>
    </location>
</feature>
<dbReference type="GO" id="GO:0006357">
    <property type="term" value="P:regulation of transcription by RNA polymerase II"/>
    <property type="evidence" value="ECO:0007669"/>
    <property type="project" value="TreeGrafter"/>
</dbReference>
<evidence type="ECO:0000256" key="3">
    <source>
        <dbReference type="ARBA" id="ARBA00023242"/>
    </source>
</evidence>
<dbReference type="SMART" id="SM00558">
    <property type="entry name" value="JmjC"/>
    <property type="match status" value="1"/>
</dbReference>
<evidence type="ECO:0000259" key="5">
    <source>
        <dbReference type="PROSITE" id="PS51184"/>
    </source>
</evidence>
<accession>A0A2G8ST32</accession>
<feature type="compositionally biased region" description="Basic and acidic residues" evidence="4">
    <location>
        <begin position="83"/>
        <end position="96"/>
    </location>
</feature>
<dbReference type="GO" id="GO:0046872">
    <property type="term" value="F:metal ion binding"/>
    <property type="evidence" value="ECO:0007669"/>
    <property type="project" value="UniProtKB-KW"/>
</dbReference>
<dbReference type="Gene3D" id="2.60.120.650">
    <property type="entry name" value="Cupin"/>
    <property type="match status" value="1"/>
</dbReference>
<evidence type="ECO:0000313" key="6">
    <source>
        <dbReference type="EMBL" id="PIL36892.1"/>
    </source>
</evidence>
<feature type="compositionally biased region" description="Pro residues" evidence="4">
    <location>
        <begin position="177"/>
        <end position="186"/>
    </location>
</feature>
<dbReference type="STRING" id="1077348.A0A2G8ST32"/>
<organism evidence="6 7">
    <name type="scientific">Ganoderma sinense ZZ0214-1</name>
    <dbReference type="NCBI Taxonomy" id="1077348"/>
    <lineage>
        <taxon>Eukaryota</taxon>
        <taxon>Fungi</taxon>
        <taxon>Dikarya</taxon>
        <taxon>Basidiomycota</taxon>
        <taxon>Agaricomycotina</taxon>
        <taxon>Agaricomycetes</taxon>
        <taxon>Polyporales</taxon>
        <taxon>Polyporaceae</taxon>
        <taxon>Ganoderma</taxon>
    </lineage>
</organism>
<evidence type="ECO:0000256" key="1">
    <source>
        <dbReference type="ARBA" id="ARBA00004123"/>
    </source>
</evidence>
<dbReference type="GO" id="GO:0000118">
    <property type="term" value="C:histone deacetylase complex"/>
    <property type="evidence" value="ECO:0007669"/>
    <property type="project" value="TreeGrafter"/>
</dbReference>
<dbReference type="AlphaFoldDB" id="A0A2G8ST32"/>
<comment type="caution">
    <text evidence="6">The sequence shown here is derived from an EMBL/GenBank/DDBJ whole genome shotgun (WGS) entry which is preliminary data.</text>
</comment>
<dbReference type="GO" id="GO:0003712">
    <property type="term" value="F:transcription coregulator activity"/>
    <property type="evidence" value="ECO:0007669"/>
    <property type="project" value="TreeGrafter"/>
</dbReference>
<feature type="region of interest" description="Disordered" evidence="4">
    <location>
        <begin position="598"/>
        <end position="620"/>
    </location>
</feature>
<dbReference type="GO" id="GO:0000785">
    <property type="term" value="C:chromatin"/>
    <property type="evidence" value="ECO:0007669"/>
    <property type="project" value="TreeGrafter"/>
</dbReference>
<feature type="region of interest" description="Disordered" evidence="4">
    <location>
        <begin position="46"/>
        <end position="246"/>
    </location>
</feature>
<dbReference type="GO" id="GO:0032454">
    <property type="term" value="F:histone H3K9 demethylase activity"/>
    <property type="evidence" value="ECO:0007669"/>
    <property type="project" value="InterPro"/>
</dbReference>
<dbReference type="Pfam" id="PF02373">
    <property type="entry name" value="JmjC"/>
    <property type="match status" value="1"/>
</dbReference>
<comment type="subcellular location">
    <subcellularLocation>
        <location evidence="1">Nucleus</location>
    </subcellularLocation>
</comment>
<name>A0A2G8ST32_9APHY</name>
<evidence type="ECO:0000256" key="4">
    <source>
        <dbReference type="SAM" id="MobiDB-lite"/>
    </source>
</evidence>
<dbReference type="PANTHER" id="PTHR12549">
    <property type="entry name" value="JMJC DOMAIN-CONTAINING HISTONE DEMETHYLATION PROTEIN"/>
    <property type="match status" value="1"/>
</dbReference>
<dbReference type="PROSITE" id="PS51184">
    <property type="entry name" value="JMJC"/>
    <property type="match status" value="1"/>
</dbReference>
<keyword evidence="7" id="KW-1185">Reference proteome</keyword>
<feature type="compositionally biased region" description="Pro residues" evidence="4">
    <location>
        <begin position="53"/>
        <end position="66"/>
    </location>
</feature>
<evidence type="ECO:0000256" key="2">
    <source>
        <dbReference type="ARBA" id="ARBA00022723"/>
    </source>
</evidence>
<dbReference type="EMBL" id="AYKW01000001">
    <property type="protein sequence ID" value="PIL36892.1"/>
    <property type="molecule type" value="Genomic_DNA"/>
</dbReference>
<dbReference type="Proteomes" id="UP000230002">
    <property type="component" value="Unassembled WGS sequence"/>
</dbReference>
<proteinExistence type="predicted"/>
<dbReference type="PANTHER" id="PTHR12549:SF38">
    <property type="entry name" value="JMJC DOMAIN-CONTAINING HISTONE DEMETHYLASE 2, ISOFORM A"/>
    <property type="match status" value="1"/>
</dbReference>
<sequence>MNPLHEAHVHNKRTSINELLNPVAATSLDAPYNQQQLPSLSAALQYPQHHHAQPPPQYPQQLPPPHQMNNGPQFSLRAANWESAKDELGPPRRSDSDTAACRYPSSSSMPPHPMYADSYPRHARPVEEAPHYSMEPAQSWPSSHETPSASYGPPMMSPVYSDERTAPSGEGMSRAPYAPPQAPPHAPQSYEQELPNPPPQQQQHPSYVANPYHLSYYAHAHLPPRGAPVQPMPLPSRPGPTSPQAYYPSPMNMAFAAIPIAAPPQMIQQQQQYQLLQQKRAPEPDDDQGPKKKARSTKAKGPEPSASSRRGYNQKKRGDAAQVTAQNGKDKAAGPSFGAMRIVAEDGVNNPETAGPLQPELQFARCMSNRYRSEEFPRCVSCTRRWAGDTCRFQNIRFFLKNQNRDIVGISFVESQKPDAPTMNFPNKWNINLELEHIHRVKRTVAEALLPILKQEMQHLSLPEIIRRPRESEVRATCDTCMTSIFSSSWMCRLCGREACAECFEQVKELTTDRVGAPEAEVAALQARREKHAHINPFFLSCTRRNEHQAKDFSPMSRFCKVELTQAIEEMEALIKRPLGVASGSNEVSEITIKSSPKMSRDVWGSSPTSSSSTAGDAVKPADSSSFASASASSASSASNSAHVPSFETVVFSDADLTDEKFRRVWESGVPLVVDGLLPKFHIQWTPDYFSTKYGTQSCLILECQTEQNKRVTVAEFFGLFGKYEGRRDCWKLKDWPPSTDFKTAFPELFDDFSRATPVPNYVRRDGVLNIASHFPSNAIAPDLGPKMYNAMASFESQGSKGSTRLHMDMADAVNIMTYASPTPDGRPGCAAWDIFRAEDTPKLRKFLRKKFKGQYQHDPIHSQQFYLDSLLRQELYKDYGVQSHRIYQKPGEAVFIPAGCAHQVCNLADCIKVACDFVSPENIERCEILTREFREQNQSMAWKEDVLQLRTMMWFAWLSCARQEKEILEG</sequence>
<gene>
    <name evidence="6" type="ORF">GSI_00582</name>
</gene>
<feature type="compositionally biased region" description="Polar residues" evidence="4">
    <location>
        <begin position="139"/>
        <end position="149"/>
    </location>
</feature>